<dbReference type="SUPFAM" id="SSF103190">
    <property type="entry name" value="Sensory domain-like"/>
    <property type="match status" value="1"/>
</dbReference>
<organism evidence="4 5">
    <name type="scientific">Pseudodesulfovibrio indicus</name>
    <dbReference type="NCBI Taxonomy" id="1716143"/>
    <lineage>
        <taxon>Bacteria</taxon>
        <taxon>Pseudomonadati</taxon>
        <taxon>Thermodesulfobacteriota</taxon>
        <taxon>Desulfovibrionia</taxon>
        <taxon>Desulfovibrionales</taxon>
        <taxon>Desulfovibrionaceae</taxon>
    </lineage>
</organism>
<evidence type="ECO:0000256" key="2">
    <source>
        <dbReference type="SAM" id="Phobius"/>
    </source>
</evidence>
<feature type="domain" description="Double Cache" evidence="3">
    <location>
        <begin position="120"/>
        <end position="308"/>
    </location>
</feature>
<feature type="transmembrane region" description="Helical" evidence="2">
    <location>
        <begin position="319"/>
        <end position="344"/>
    </location>
</feature>
<dbReference type="RefSeq" id="WP_066801767.1">
    <property type="nucleotide sequence ID" value="NZ_CP014206.1"/>
</dbReference>
<keyword evidence="2" id="KW-1133">Transmembrane helix</keyword>
<dbReference type="PROSITE" id="PS51257">
    <property type="entry name" value="PROKAR_LIPOPROTEIN"/>
    <property type="match status" value="1"/>
</dbReference>
<evidence type="ECO:0000313" key="5">
    <source>
        <dbReference type="Proteomes" id="UP000055611"/>
    </source>
</evidence>
<keyword evidence="2" id="KW-0472">Membrane</keyword>
<dbReference type="InterPro" id="IPR029151">
    <property type="entry name" value="Sensor-like_sf"/>
</dbReference>
<keyword evidence="5" id="KW-1185">Reference proteome</keyword>
<sequence length="410" mass="45049">MSIKFKILLPTIPLVLLIGCGGYLLLSGQFDELRTSYAEMLVGDAARTLEQNTEEAAVRAQEEAALFSRMPAVIEAFTLAHQGNINDESDPVVQSAREGLRLALASTMAGYSETLGSKLQLHFHLPNARSLARMWREKQAKRNGNWVDISDDISSFRKTVIDVNRDGQPRRGIEPGRGGFAIRGLVAVKDAAGNRLGSVEVLKSYGDVFKLFQDEEGSYYTLYMNSSLLPTTTNLQDPAKYPLVDDAFVRVAGKENAQLDGAVTADLLRRAEDGRYVAIVGDFAVAYLPVKDYQGKNIGVITLARDISLQNAILDSASVLVLVLFGLAVVVPLLTLLVVLRYAVFRPLDRIRALAERRVPSPGPHPRPGRGRLARQPGRGRARGLQGRDRLHPPFGEPHPGDPERAHRRL</sequence>
<feature type="compositionally biased region" description="Basic and acidic residues" evidence="1">
    <location>
        <begin position="399"/>
        <end position="410"/>
    </location>
</feature>
<feature type="compositionally biased region" description="Basic residues" evidence="1">
    <location>
        <begin position="367"/>
        <end position="382"/>
    </location>
</feature>
<keyword evidence="2" id="KW-0812">Transmembrane</keyword>
<feature type="transmembrane region" description="Helical" evidence="2">
    <location>
        <begin position="7"/>
        <end position="26"/>
    </location>
</feature>
<reference evidence="4 5" key="1">
    <citation type="journal article" date="2016" name="Front. Microbiol.">
        <title>Genome Sequence of the Piezophilic, Mesophilic Sulfate-Reducing Bacterium Desulfovibrio indicus J2T.</title>
        <authorList>
            <person name="Cao J."/>
            <person name="Maignien L."/>
            <person name="Shao Z."/>
            <person name="Alain K."/>
            <person name="Jebbar M."/>
        </authorList>
    </citation>
    <scope>NUCLEOTIDE SEQUENCE [LARGE SCALE GENOMIC DNA]</scope>
    <source>
        <strain evidence="4 5">J2</strain>
    </source>
</reference>
<evidence type="ECO:0000259" key="3">
    <source>
        <dbReference type="Pfam" id="PF14827"/>
    </source>
</evidence>
<dbReference type="InterPro" id="IPR029150">
    <property type="entry name" value="dCache_3"/>
</dbReference>
<evidence type="ECO:0000313" key="4">
    <source>
        <dbReference type="EMBL" id="AMK10781.1"/>
    </source>
</evidence>
<accession>A0ABN4LW61</accession>
<feature type="region of interest" description="Disordered" evidence="1">
    <location>
        <begin position="358"/>
        <end position="410"/>
    </location>
</feature>
<dbReference type="EMBL" id="CP014206">
    <property type="protein sequence ID" value="AMK10781.1"/>
    <property type="molecule type" value="Genomic_DNA"/>
</dbReference>
<dbReference type="Pfam" id="PF14827">
    <property type="entry name" value="dCache_3"/>
    <property type="match status" value="1"/>
</dbReference>
<name>A0ABN4LW61_9BACT</name>
<protein>
    <recommendedName>
        <fullName evidence="3">Double Cache domain-containing protein</fullName>
    </recommendedName>
</protein>
<gene>
    <name evidence="4" type="ORF">AWY79_06490</name>
</gene>
<evidence type="ECO:0000256" key="1">
    <source>
        <dbReference type="SAM" id="MobiDB-lite"/>
    </source>
</evidence>
<proteinExistence type="predicted"/>
<dbReference type="Proteomes" id="UP000055611">
    <property type="component" value="Chromosome"/>
</dbReference>